<gene>
    <name evidence="3" type="ORF">DSF98_20940</name>
</gene>
<dbReference type="EMBL" id="AAACIV010000024">
    <property type="protein sequence ID" value="EAA7255123.1"/>
    <property type="molecule type" value="Genomic_DNA"/>
</dbReference>
<dbReference type="InterPro" id="IPR009061">
    <property type="entry name" value="DNA-bd_dom_put_sf"/>
</dbReference>
<reference evidence="3" key="1">
    <citation type="submission" date="2018-07" db="EMBL/GenBank/DDBJ databases">
        <authorList>
            <person name="Ashton P.M."/>
            <person name="Dallman T."/>
            <person name="Nair S."/>
            <person name="De Pinna E."/>
            <person name="Peters T."/>
            <person name="Grant K."/>
        </authorList>
    </citation>
    <scope>NUCLEOTIDE SEQUENCE [LARGE SCALE GENOMIC DNA]</scope>
    <source>
        <strain evidence="3">440016</strain>
    </source>
</reference>
<dbReference type="GO" id="GO:0003677">
    <property type="term" value="F:DNA binding"/>
    <property type="evidence" value="ECO:0007669"/>
    <property type="project" value="UniProtKB-KW"/>
</dbReference>
<dbReference type="Proteomes" id="UP000839682">
    <property type="component" value="Unassembled WGS sequence"/>
</dbReference>
<dbReference type="Gene3D" id="1.10.10.10">
    <property type="entry name" value="Winged helix-like DNA-binding domain superfamily/Winged helix DNA-binding domain"/>
    <property type="match status" value="1"/>
</dbReference>
<evidence type="ECO:0000313" key="3">
    <source>
        <dbReference type="EMBL" id="EAA7255123.1"/>
    </source>
</evidence>
<evidence type="ECO:0000259" key="2">
    <source>
        <dbReference type="PROSITE" id="PS51702"/>
    </source>
</evidence>
<feature type="compositionally biased region" description="Basic and acidic residues" evidence="1">
    <location>
        <begin position="35"/>
        <end position="49"/>
    </location>
</feature>
<accession>A0A3V2NZ35</accession>
<organism evidence="3">
    <name type="scientific">Salmonella enterica I</name>
    <dbReference type="NCBI Taxonomy" id="59201"/>
    <lineage>
        <taxon>Bacteria</taxon>
        <taxon>Pseudomonadati</taxon>
        <taxon>Pseudomonadota</taxon>
        <taxon>Gammaproteobacteria</taxon>
        <taxon>Enterobacterales</taxon>
        <taxon>Enterobacteriaceae</taxon>
        <taxon>Salmonella</taxon>
    </lineage>
</organism>
<dbReference type="InterPro" id="IPR036388">
    <property type="entry name" value="WH-like_DNA-bd_sf"/>
</dbReference>
<proteinExistence type="predicted"/>
<feature type="region of interest" description="Disordered" evidence="1">
    <location>
        <begin position="30"/>
        <end position="50"/>
    </location>
</feature>
<dbReference type="AlphaFoldDB" id="A0A3V2NZ35"/>
<name>A0A3V2NZ35_SALET</name>
<comment type="caution">
    <text evidence="3">The sequence shown here is derived from an EMBL/GenBank/DDBJ whole genome shotgun (WGS) entry which is preliminary data.</text>
</comment>
<feature type="domain" description="HTH Mu-type" evidence="2">
    <location>
        <begin position="7"/>
        <end position="73"/>
    </location>
</feature>
<evidence type="ECO:0000256" key="1">
    <source>
        <dbReference type="SAM" id="MobiDB-lite"/>
    </source>
</evidence>
<sequence length="169" mass="18986">MKTLKEINQWMTPKQIAELDGMPGTIQGVHKRAKKEGWPKRSQEGRRGPGVEYIPVIPAMQKTSIEEMNADTLKMFSLLINKLGENEVREIELNMAKYGLSGLMHERPTISADTLLATLGVDRQTLQTALMLHKLPSETRQEILSKYGIHEQEGLVVPSQEPQDAKKAV</sequence>
<protein>
    <submittedName>
        <fullName evidence="3">DNA-binding protein</fullName>
    </submittedName>
</protein>
<dbReference type="Pfam" id="PF02316">
    <property type="entry name" value="HTH_Tnp_Mu_1"/>
    <property type="match status" value="1"/>
</dbReference>
<dbReference type="SUPFAM" id="SSF46955">
    <property type="entry name" value="Putative DNA-binding domain"/>
    <property type="match status" value="1"/>
</dbReference>
<dbReference type="InterPro" id="IPR003314">
    <property type="entry name" value="Mu-type_HTH"/>
</dbReference>
<keyword evidence="3" id="KW-0238">DNA-binding</keyword>
<dbReference type="PROSITE" id="PS51702">
    <property type="entry name" value="HTH_MU"/>
    <property type="match status" value="1"/>
</dbReference>